<dbReference type="Proteomes" id="UP000300879">
    <property type="component" value="Chromosome"/>
</dbReference>
<keyword evidence="3 6" id="KW-0812">Transmembrane</keyword>
<accession>A0A4V1G3U6</accession>
<feature type="transmembrane region" description="Helical" evidence="6">
    <location>
        <begin position="127"/>
        <end position="145"/>
    </location>
</feature>
<proteinExistence type="inferred from homology"/>
<dbReference type="GO" id="GO:0005886">
    <property type="term" value="C:plasma membrane"/>
    <property type="evidence" value="ECO:0007669"/>
    <property type="project" value="UniProtKB-SubCell"/>
</dbReference>
<evidence type="ECO:0000259" key="7">
    <source>
        <dbReference type="Pfam" id="PF09335"/>
    </source>
</evidence>
<name>A0A4V1G3U6_9BACL</name>
<evidence type="ECO:0000313" key="9">
    <source>
        <dbReference type="Proteomes" id="UP000300879"/>
    </source>
</evidence>
<evidence type="ECO:0000256" key="2">
    <source>
        <dbReference type="ARBA" id="ARBA00022475"/>
    </source>
</evidence>
<dbReference type="Pfam" id="PF09335">
    <property type="entry name" value="VTT_dom"/>
    <property type="match status" value="1"/>
</dbReference>
<feature type="transmembrane region" description="Helical" evidence="6">
    <location>
        <begin position="184"/>
        <end position="203"/>
    </location>
</feature>
<comment type="similarity">
    <text evidence="6">Belongs to the TVP38/TMEM64 family.</text>
</comment>
<evidence type="ECO:0000256" key="4">
    <source>
        <dbReference type="ARBA" id="ARBA00022989"/>
    </source>
</evidence>
<keyword evidence="2 6" id="KW-1003">Cell membrane</keyword>
<keyword evidence="9" id="KW-1185">Reference proteome</keyword>
<feature type="transmembrane region" description="Helical" evidence="6">
    <location>
        <begin position="67"/>
        <end position="95"/>
    </location>
</feature>
<evidence type="ECO:0000256" key="6">
    <source>
        <dbReference type="RuleBase" id="RU366058"/>
    </source>
</evidence>
<evidence type="ECO:0000256" key="1">
    <source>
        <dbReference type="ARBA" id="ARBA00004651"/>
    </source>
</evidence>
<protein>
    <recommendedName>
        <fullName evidence="6">TVP38/TMEM64 family membrane protein</fullName>
    </recommendedName>
</protein>
<dbReference type="EMBL" id="CP040396">
    <property type="protein sequence ID" value="QCT02424.1"/>
    <property type="molecule type" value="Genomic_DNA"/>
</dbReference>
<dbReference type="AlphaFoldDB" id="A0A4V1G3U6"/>
<feature type="transmembrane region" description="Helical" evidence="6">
    <location>
        <begin position="41"/>
        <end position="60"/>
    </location>
</feature>
<comment type="subcellular location">
    <subcellularLocation>
        <location evidence="1 6">Cell membrane</location>
        <topology evidence="1 6">Multi-pass membrane protein</topology>
    </subcellularLocation>
</comment>
<dbReference type="PANTHER" id="PTHR12677:SF59">
    <property type="entry name" value="GOLGI APPARATUS MEMBRANE PROTEIN TVP38-RELATED"/>
    <property type="match status" value="1"/>
</dbReference>
<evidence type="ECO:0000256" key="5">
    <source>
        <dbReference type="ARBA" id="ARBA00023136"/>
    </source>
</evidence>
<organism evidence="8 9">
    <name type="scientific">Paenibacillus algicola</name>
    <dbReference type="NCBI Taxonomy" id="2565926"/>
    <lineage>
        <taxon>Bacteria</taxon>
        <taxon>Bacillati</taxon>
        <taxon>Bacillota</taxon>
        <taxon>Bacilli</taxon>
        <taxon>Bacillales</taxon>
        <taxon>Paenibacillaceae</taxon>
        <taxon>Paenibacillus</taxon>
    </lineage>
</organism>
<feature type="transmembrane region" description="Helical" evidence="6">
    <location>
        <begin position="152"/>
        <end position="172"/>
    </location>
</feature>
<dbReference type="InterPro" id="IPR015414">
    <property type="entry name" value="TMEM64"/>
</dbReference>
<keyword evidence="4 6" id="KW-1133">Transmembrane helix</keyword>
<dbReference type="PANTHER" id="PTHR12677">
    <property type="entry name" value="GOLGI APPARATUS MEMBRANE PROTEIN TVP38-RELATED"/>
    <property type="match status" value="1"/>
</dbReference>
<evidence type="ECO:0000256" key="3">
    <source>
        <dbReference type="ARBA" id="ARBA00022692"/>
    </source>
</evidence>
<gene>
    <name evidence="8" type="ORF">E6C60_1709</name>
</gene>
<feature type="domain" description="VTT" evidence="7">
    <location>
        <begin position="58"/>
        <end position="175"/>
    </location>
</feature>
<dbReference type="InterPro" id="IPR032816">
    <property type="entry name" value="VTT_dom"/>
</dbReference>
<keyword evidence="5 6" id="KW-0472">Membrane</keyword>
<evidence type="ECO:0000313" key="8">
    <source>
        <dbReference type="EMBL" id="QCT02424.1"/>
    </source>
</evidence>
<dbReference type="KEGG" id="palo:E6C60_1709"/>
<dbReference type="RefSeq" id="WP_233281179.1">
    <property type="nucleotide sequence ID" value="NZ_CP040396.1"/>
</dbReference>
<sequence length="209" mass="23178">MLAAKGMDMKNWWTPAAYVLALLVMYYYRQDLLGWLQGETSLGPVLLLSTLLAVFPILPYKAVIGVLGYAFGTIGGAAVAWFGTTAAAVLIYAAASLYTSMGERLLSRYPQLQTLTDLTRRNPFKVILLYRMLPVVPQMAVNIYAGAAGIPFWTYLAASALGKIPVLFLYAYLGSLFVEQPWTAAAVLALFLMIVLPAAWWLWRHKFKQ</sequence>
<feature type="transmembrane region" description="Helical" evidence="6">
    <location>
        <begin position="12"/>
        <end position="29"/>
    </location>
</feature>
<reference evidence="8 9" key="1">
    <citation type="submission" date="2019-05" db="EMBL/GenBank/DDBJ databases">
        <authorList>
            <person name="Chen C."/>
        </authorList>
    </citation>
    <scope>NUCLEOTIDE SEQUENCE [LARGE SCALE GENOMIC DNA]</scope>
    <source>
        <strain evidence="8 9">HB172198</strain>
    </source>
</reference>